<organism evidence="1 2">
    <name type="scientific">Capnocytophaga cynodegmi</name>
    <dbReference type="NCBI Taxonomy" id="28189"/>
    <lineage>
        <taxon>Bacteria</taxon>
        <taxon>Pseudomonadati</taxon>
        <taxon>Bacteroidota</taxon>
        <taxon>Flavobacteriia</taxon>
        <taxon>Flavobacteriales</taxon>
        <taxon>Flavobacteriaceae</taxon>
        <taxon>Capnocytophaga</taxon>
    </lineage>
</organism>
<reference evidence="1 2" key="1">
    <citation type="submission" date="2015-01" db="EMBL/GenBank/DDBJ databases">
        <authorList>
            <person name="MANFREDI Pablo"/>
        </authorList>
    </citation>
    <scope>NUCLEOTIDE SEQUENCE [LARGE SCALE GENOMIC DNA]</scope>
    <source>
        <strain evidence="1 2">Ccy74</strain>
    </source>
</reference>
<sequence>MTKRPKRFDYAQRYRRFISVNLVKDNSFQKIVLITLQMVAKIQ</sequence>
<protein>
    <submittedName>
        <fullName evidence="1">Uncharacterized protein</fullName>
    </submittedName>
</protein>
<dbReference type="EMBL" id="CDOG01000045">
    <property type="protein sequence ID" value="CEN40918.1"/>
    <property type="molecule type" value="Genomic_DNA"/>
</dbReference>
<gene>
    <name evidence="1" type="ORF">CCYN74_50003</name>
</gene>
<evidence type="ECO:0000313" key="1">
    <source>
        <dbReference type="EMBL" id="CEN40918.1"/>
    </source>
</evidence>
<evidence type="ECO:0000313" key="2">
    <source>
        <dbReference type="Proteomes" id="UP000038083"/>
    </source>
</evidence>
<accession>A0A0B7HTS1</accession>
<dbReference type="Proteomes" id="UP000038083">
    <property type="component" value="Unassembled WGS sequence"/>
</dbReference>
<name>A0A0B7HTS1_9FLAO</name>
<dbReference type="AlphaFoldDB" id="A0A0B7HTS1"/>
<proteinExistence type="predicted"/>